<evidence type="ECO:0000313" key="1">
    <source>
        <dbReference type="EMBL" id="KAF7833212.1"/>
    </source>
</evidence>
<dbReference type="Proteomes" id="UP000634136">
    <property type="component" value="Unassembled WGS sequence"/>
</dbReference>
<gene>
    <name evidence="1" type="ORF">G2W53_015545</name>
</gene>
<reference evidence="1" key="1">
    <citation type="submission" date="2020-09" db="EMBL/GenBank/DDBJ databases">
        <title>Genome-Enabled Discovery of Anthraquinone Biosynthesis in Senna tora.</title>
        <authorList>
            <person name="Kang S.-H."/>
            <person name="Pandey R.P."/>
            <person name="Lee C.-M."/>
            <person name="Sim J.-S."/>
            <person name="Jeong J.-T."/>
            <person name="Choi B.-S."/>
            <person name="Jung M."/>
            <person name="Ginzburg D."/>
            <person name="Zhao K."/>
            <person name="Won S.Y."/>
            <person name="Oh T.-J."/>
            <person name="Yu Y."/>
            <person name="Kim N.-H."/>
            <person name="Lee O.R."/>
            <person name="Lee T.-H."/>
            <person name="Bashyal P."/>
            <person name="Kim T.-S."/>
            <person name="Lee W.-H."/>
            <person name="Kawkins C."/>
            <person name="Kim C.-K."/>
            <person name="Kim J.S."/>
            <person name="Ahn B.O."/>
            <person name="Rhee S.Y."/>
            <person name="Sohng J.K."/>
        </authorList>
    </citation>
    <scope>NUCLEOTIDE SEQUENCE</scope>
    <source>
        <tissue evidence="1">Leaf</tissue>
    </source>
</reference>
<dbReference type="EMBL" id="JAAIUW010000005">
    <property type="protein sequence ID" value="KAF7833212.1"/>
    <property type="molecule type" value="Genomic_DNA"/>
</dbReference>
<accession>A0A834WVQ4</accession>
<evidence type="ECO:0000313" key="2">
    <source>
        <dbReference type="Proteomes" id="UP000634136"/>
    </source>
</evidence>
<sequence length="62" mass="7131">MGSPYSNTFNYEETYQTNLSSGETNTRPLYGFQEGDFGLQKYQITHQMGSQVEQGTSYLYKN</sequence>
<organism evidence="1 2">
    <name type="scientific">Senna tora</name>
    <dbReference type="NCBI Taxonomy" id="362788"/>
    <lineage>
        <taxon>Eukaryota</taxon>
        <taxon>Viridiplantae</taxon>
        <taxon>Streptophyta</taxon>
        <taxon>Embryophyta</taxon>
        <taxon>Tracheophyta</taxon>
        <taxon>Spermatophyta</taxon>
        <taxon>Magnoliopsida</taxon>
        <taxon>eudicotyledons</taxon>
        <taxon>Gunneridae</taxon>
        <taxon>Pentapetalae</taxon>
        <taxon>rosids</taxon>
        <taxon>fabids</taxon>
        <taxon>Fabales</taxon>
        <taxon>Fabaceae</taxon>
        <taxon>Caesalpinioideae</taxon>
        <taxon>Cassia clade</taxon>
        <taxon>Senna</taxon>
    </lineage>
</organism>
<comment type="caution">
    <text evidence="1">The sequence shown here is derived from an EMBL/GenBank/DDBJ whole genome shotgun (WGS) entry which is preliminary data.</text>
</comment>
<keyword evidence="2" id="KW-1185">Reference proteome</keyword>
<dbReference type="AlphaFoldDB" id="A0A834WVQ4"/>
<proteinExistence type="predicted"/>
<protein>
    <submittedName>
        <fullName evidence="1">Uncharacterized protein</fullName>
    </submittedName>
</protein>
<name>A0A834WVQ4_9FABA</name>